<organism evidence="10 11">
    <name type="scientific">Desertihabitans brevis</name>
    <dbReference type="NCBI Taxonomy" id="2268447"/>
    <lineage>
        <taxon>Bacteria</taxon>
        <taxon>Bacillati</taxon>
        <taxon>Actinomycetota</taxon>
        <taxon>Actinomycetes</taxon>
        <taxon>Propionibacteriales</taxon>
        <taxon>Propionibacteriaceae</taxon>
        <taxon>Desertihabitans</taxon>
    </lineage>
</organism>
<evidence type="ECO:0000256" key="1">
    <source>
        <dbReference type="ARBA" id="ARBA00012513"/>
    </source>
</evidence>
<dbReference type="SUPFAM" id="SSF56112">
    <property type="entry name" value="Protein kinase-like (PK-like)"/>
    <property type="match status" value="1"/>
</dbReference>
<dbReference type="GO" id="GO:0005524">
    <property type="term" value="F:ATP binding"/>
    <property type="evidence" value="ECO:0007669"/>
    <property type="project" value="UniProtKB-KW"/>
</dbReference>
<dbReference type="RefSeq" id="WP_114128194.1">
    <property type="nucleotide sequence ID" value="NZ_QOUI01000016.1"/>
</dbReference>
<feature type="domain" description="Protein kinase" evidence="9">
    <location>
        <begin position="18"/>
        <end position="319"/>
    </location>
</feature>
<name>A0A367YPX9_9ACTN</name>
<dbReference type="InterPro" id="IPR000719">
    <property type="entry name" value="Prot_kinase_dom"/>
</dbReference>
<dbReference type="PROSITE" id="PS50011">
    <property type="entry name" value="PROTEIN_KINASE_DOM"/>
    <property type="match status" value="1"/>
</dbReference>
<evidence type="ECO:0000313" key="10">
    <source>
        <dbReference type="EMBL" id="RCK67946.1"/>
    </source>
</evidence>
<evidence type="ECO:0000256" key="6">
    <source>
        <dbReference type="ARBA" id="ARBA00022840"/>
    </source>
</evidence>
<keyword evidence="8" id="KW-1133">Transmembrane helix</keyword>
<dbReference type="InterPro" id="IPR011009">
    <property type="entry name" value="Kinase-like_dom_sf"/>
</dbReference>
<keyword evidence="4" id="KW-0547">Nucleotide-binding</keyword>
<dbReference type="SMART" id="SM00220">
    <property type="entry name" value="S_TKc"/>
    <property type="match status" value="1"/>
</dbReference>
<dbReference type="Proteomes" id="UP000252770">
    <property type="component" value="Unassembled WGS sequence"/>
</dbReference>
<feature type="transmembrane region" description="Helical" evidence="8">
    <location>
        <begin position="318"/>
        <end position="341"/>
    </location>
</feature>
<keyword evidence="8" id="KW-0472">Membrane</keyword>
<accession>A0A367YPX9</accession>
<evidence type="ECO:0000313" key="11">
    <source>
        <dbReference type="Proteomes" id="UP000252770"/>
    </source>
</evidence>
<keyword evidence="5" id="KW-0418">Kinase</keyword>
<evidence type="ECO:0000259" key="9">
    <source>
        <dbReference type="PROSITE" id="PS50011"/>
    </source>
</evidence>
<gene>
    <name evidence="10" type="ORF">DT076_18550</name>
</gene>
<dbReference type="PANTHER" id="PTHR43289">
    <property type="entry name" value="MITOGEN-ACTIVATED PROTEIN KINASE KINASE KINASE 20-RELATED"/>
    <property type="match status" value="1"/>
</dbReference>
<keyword evidence="8" id="KW-0812">Transmembrane</keyword>
<dbReference type="EC" id="2.7.11.1" evidence="1"/>
<protein>
    <recommendedName>
        <fullName evidence="1">non-specific serine/threonine protein kinase</fullName>
        <ecNumber evidence="1">2.7.11.1</ecNumber>
    </recommendedName>
</protein>
<proteinExistence type="predicted"/>
<feature type="compositionally biased region" description="Low complexity" evidence="7">
    <location>
        <begin position="267"/>
        <end position="280"/>
    </location>
</feature>
<dbReference type="Gene3D" id="1.10.510.10">
    <property type="entry name" value="Transferase(Phosphotransferase) domain 1"/>
    <property type="match status" value="1"/>
</dbReference>
<evidence type="ECO:0000256" key="2">
    <source>
        <dbReference type="ARBA" id="ARBA00022527"/>
    </source>
</evidence>
<keyword evidence="6" id="KW-0067">ATP-binding</keyword>
<evidence type="ECO:0000256" key="7">
    <source>
        <dbReference type="SAM" id="MobiDB-lite"/>
    </source>
</evidence>
<dbReference type="EMBL" id="QOUI01000016">
    <property type="protein sequence ID" value="RCK67946.1"/>
    <property type="molecule type" value="Genomic_DNA"/>
</dbReference>
<feature type="region of interest" description="Disordered" evidence="7">
    <location>
        <begin position="267"/>
        <end position="313"/>
    </location>
</feature>
<keyword evidence="3" id="KW-0808">Transferase</keyword>
<keyword evidence="2" id="KW-0723">Serine/threonine-protein kinase</keyword>
<dbReference type="PANTHER" id="PTHR43289:SF6">
    <property type="entry name" value="SERINE_THREONINE-PROTEIN KINASE NEKL-3"/>
    <property type="match status" value="1"/>
</dbReference>
<feature type="region of interest" description="Disordered" evidence="7">
    <location>
        <begin position="349"/>
        <end position="386"/>
    </location>
</feature>
<evidence type="ECO:0000256" key="5">
    <source>
        <dbReference type="ARBA" id="ARBA00022777"/>
    </source>
</evidence>
<evidence type="ECO:0000256" key="4">
    <source>
        <dbReference type="ARBA" id="ARBA00022741"/>
    </source>
</evidence>
<keyword evidence="11" id="KW-1185">Reference proteome</keyword>
<feature type="compositionally biased region" description="Low complexity" evidence="7">
    <location>
        <begin position="355"/>
        <end position="386"/>
    </location>
</feature>
<sequence>MAGQQPAMPHAGSWFGRHLLTDLLHQTANRSIFRAVEHGDGRVGLLLVLDPRVSAVPHLPAVFDARMRQAAGVLERHVVALRHWDETDGLLHAELGVVAGTGLRTLLEHEPMPVPQALDLAARLADALEAAHARGLPHLGLSPSTVVVDLQGHPVLTDLGVAAALVQAGVRSDPDEARWVAPEVLDGALAGGWTPRAGQRADVWSLAALLHDCLTGLGPAARPLRTSPALVGLLQRAQGPVDQRPGSPGELVRMARFAAAEPLAELELLPRPGRPTDPGATRPPGPPRTTAVVGHARPDAPPSRPPGGAERPSRGSGLLGLFVVLVVLTVGLLGLLGYLLLRPDPPRAVGPSAPPTAVASPSQDRSAAPSATPTPTPGGSAAPPALPAGATVCEAATGPAGGLSRSASGNANTSCGFAEAARVVLAGTPDPFATQRVDVTSPVTEQTYDLSCSASAGLITCTGGDDAVVLVW</sequence>
<comment type="caution">
    <text evidence="10">The sequence shown here is derived from an EMBL/GenBank/DDBJ whole genome shotgun (WGS) entry which is preliminary data.</text>
</comment>
<dbReference type="AlphaFoldDB" id="A0A367YPX9"/>
<dbReference type="GO" id="GO:0004674">
    <property type="term" value="F:protein serine/threonine kinase activity"/>
    <property type="evidence" value="ECO:0007669"/>
    <property type="project" value="UniProtKB-KW"/>
</dbReference>
<evidence type="ECO:0000256" key="8">
    <source>
        <dbReference type="SAM" id="Phobius"/>
    </source>
</evidence>
<evidence type="ECO:0000256" key="3">
    <source>
        <dbReference type="ARBA" id="ARBA00022679"/>
    </source>
</evidence>
<reference evidence="10 11" key="1">
    <citation type="submission" date="2018-07" db="EMBL/GenBank/DDBJ databases">
        <title>Desertimonas flava gen. nov. sp. nov.</title>
        <authorList>
            <person name="Liu S."/>
        </authorList>
    </citation>
    <scope>NUCLEOTIDE SEQUENCE [LARGE SCALE GENOMIC DNA]</scope>
    <source>
        <strain evidence="10 11">16Sb5-5</strain>
    </source>
</reference>
<dbReference type="Pfam" id="PF00069">
    <property type="entry name" value="Pkinase"/>
    <property type="match status" value="1"/>
</dbReference>